<evidence type="ECO:0000256" key="2">
    <source>
        <dbReference type="ARBA" id="ARBA00022448"/>
    </source>
</evidence>
<dbReference type="PROSITE" id="PS50928">
    <property type="entry name" value="ABC_TM1"/>
    <property type="match status" value="1"/>
</dbReference>
<accession>A0ABX0V1T0</accession>
<keyword evidence="2 7" id="KW-0813">Transport</keyword>
<feature type="transmembrane region" description="Helical" evidence="7">
    <location>
        <begin position="227"/>
        <end position="245"/>
    </location>
</feature>
<feature type="transmembrane region" description="Helical" evidence="7">
    <location>
        <begin position="69"/>
        <end position="90"/>
    </location>
</feature>
<dbReference type="CDD" id="cd06261">
    <property type="entry name" value="TM_PBP2"/>
    <property type="match status" value="1"/>
</dbReference>
<keyword evidence="3" id="KW-1003">Cell membrane</keyword>
<dbReference type="Pfam" id="PF00528">
    <property type="entry name" value="BPD_transp_1"/>
    <property type="match status" value="1"/>
</dbReference>
<evidence type="ECO:0000256" key="6">
    <source>
        <dbReference type="ARBA" id="ARBA00023136"/>
    </source>
</evidence>
<comment type="caution">
    <text evidence="9">The sequence shown here is derived from an EMBL/GenBank/DDBJ whole genome shotgun (WGS) entry which is preliminary data.</text>
</comment>
<evidence type="ECO:0000259" key="8">
    <source>
        <dbReference type="PROSITE" id="PS50928"/>
    </source>
</evidence>
<evidence type="ECO:0000256" key="5">
    <source>
        <dbReference type="ARBA" id="ARBA00022989"/>
    </source>
</evidence>
<dbReference type="RefSeq" id="WP_166954275.1">
    <property type="nucleotide sequence ID" value="NZ_JAASQI010000007.1"/>
</dbReference>
<feature type="domain" description="ABC transmembrane type-1" evidence="8">
    <location>
        <begin position="65"/>
        <end position="246"/>
    </location>
</feature>
<proteinExistence type="inferred from homology"/>
<evidence type="ECO:0000313" key="10">
    <source>
        <dbReference type="Proteomes" id="UP001429580"/>
    </source>
</evidence>
<gene>
    <name evidence="9" type="ORF">FHS82_003018</name>
</gene>
<dbReference type="InterPro" id="IPR035906">
    <property type="entry name" value="MetI-like_sf"/>
</dbReference>
<comment type="similarity">
    <text evidence="7">Belongs to the binding-protein-dependent transport system permease family.</text>
</comment>
<feature type="transmembrane region" description="Helical" evidence="7">
    <location>
        <begin position="12"/>
        <end position="31"/>
    </location>
</feature>
<keyword evidence="10" id="KW-1185">Reference proteome</keyword>
<dbReference type="SUPFAM" id="SSF161098">
    <property type="entry name" value="MetI-like"/>
    <property type="match status" value="1"/>
</dbReference>
<evidence type="ECO:0000256" key="1">
    <source>
        <dbReference type="ARBA" id="ARBA00004651"/>
    </source>
</evidence>
<protein>
    <submittedName>
        <fullName evidence="9">Sulfonate transport system permease protein</fullName>
    </submittedName>
</protein>
<dbReference type="PANTHER" id="PTHR30151">
    <property type="entry name" value="ALKANE SULFONATE ABC TRANSPORTER-RELATED, MEMBRANE SUBUNIT"/>
    <property type="match status" value="1"/>
</dbReference>
<evidence type="ECO:0000256" key="4">
    <source>
        <dbReference type="ARBA" id="ARBA00022692"/>
    </source>
</evidence>
<dbReference type="EMBL" id="JAASQI010000007">
    <property type="protein sequence ID" value="NIJ59163.1"/>
    <property type="molecule type" value="Genomic_DNA"/>
</dbReference>
<keyword evidence="4 7" id="KW-0812">Transmembrane</keyword>
<dbReference type="PANTHER" id="PTHR30151:SF39">
    <property type="entry name" value="ABC TRANSPORTER PERMEASE PROTEIN"/>
    <property type="match status" value="1"/>
</dbReference>
<organism evidence="9 10">
    <name type="scientific">Pseudochelatococcus lubricantis</name>
    <dbReference type="NCBI Taxonomy" id="1538102"/>
    <lineage>
        <taxon>Bacteria</taxon>
        <taxon>Pseudomonadati</taxon>
        <taxon>Pseudomonadota</taxon>
        <taxon>Alphaproteobacteria</taxon>
        <taxon>Hyphomicrobiales</taxon>
        <taxon>Chelatococcaceae</taxon>
        <taxon>Pseudochelatococcus</taxon>
    </lineage>
</organism>
<evidence type="ECO:0000313" key="9">
    <source>
        <dbReference type="EMBL" id="NIJ59163.1"/>
    </source>
</evidence>
<name>A0ABX0V1T0_9HYPH</name>
<comment type="subcellular location">
    <subcellularLocation>
        <location evidence="1 7">Cell membrane</location>
        <topology evidence="1 7">Multi-pass membrane protein</topology>
    </subcellularLocation>
</comment>
<reference evidence="9 10" key="1">
    <citation type="submission" date="2020-03" db="EMBL/GenBank/DDBJ databases">
        <title>Genomic Encyclopedia of Type Strains, Phase IV (KMG-IV): sequencing the most valuable type-strain genomes for metagenomic binning, comparative biology and taxonomic classification.</title>
        <authorList>
            <person name="Goeker M."/>
        </authorList>
    </citation>
    <scope>NUCLEOTIDE SEQUENCE [LARGE SCALE GENOMIC DNA]</scope>
    <source>
        <strain evidence="9 10">DSM 103870</strain>
    </source>
</reference>
<feature type="transmembrane region" description="Helical" evidence="7">
    <location>
        <begin position="174"/>
        <end position="197"/>
    </location>
</feature>
<dbReference type="Proteomes" id="UP001429580">
    <property type="component" value="Unassembled WGS sequence"/>
</dbReference>
<keyword evidence="5 7" id="KW-1133">Transmembrane helix</keyword>
<evidence type="ECO:0000256" key="3">
    <source>
        <dbReference type="ARBA" id="ARBA00022475"/>
    </source>
</evidence>
<evidence type="ECO:0000256" key="7">
    <source>
        <dbReference type="RuleBase" id="RU363032"/>
    </source>
</evidence>
<sequence length="263" mass="27119">MAEQASSSLPPAGFPRGAVIPAALVVLWAALTETGLWHGPLVVSPSQVLAVPFLDASGREIWAGVGASLLRLAAGTAIGAAAGLAAGLFVGMSRRGGLALSPTLHTLRQIALFAWIPLLTSWFGNGEATKLCFVAISTFFPLFLATEQGLRTVPATLREVAGVLHLSRRRTITALLLPAALPSIGVGVQIALISAWIGTVGAEYAIGNGRGLGSYIASARDQFRMDIVIVGVAVLAAVGAGLHYLSRAAIARLTPWNSPRSSA</sequence>
<dbReference type="InterPro" id="IPR000515">
    <property type="entry name" value="MetI-like"/>
</dbReference>
<dbReference type="Gene3D" id="1.10.3720.10">
    <property type="entry name" value="MetI-like"/>
    <property type="match status" value="1"/>
</dbReference>
<keyword evidence="6 7" id="KW-0472">Membrane</keyword>